<protein>
    <submittedName>
        <fullName evidence="1">Uncharacterized protein</fullName>
    </submittedName>
</protein>
<dbReference type="EMBL" id="CANTFM010001933">
    <property type="protein sequence ID" value="CAI5743799.1"/>
    <property type="molecule type" value="Genomic_DNA"/>
</dbReference>
<organism evidence="1 2">
    <name type="scientific">Peronospora destructor</name>
    <dbReference type="NCBI Taxonomy" id="86335"/>
    <lineage>
        <taxon>Eukaryota</taxon>
        <taxon>Sar</taxon>
        <taxon>Stramenopiles</taxon>
        <taxon>Oomycota</taxon>
        <taxon>Peronosporomycetes</taxon>
        <taxon>Peronosporales</taxon>
        <taxon>Peronosporaceae</taxon>
        <taxon>Peronospora</taxon>
    </lineage>
</organism>
<dbReference type="InterPro" id="IPR013078">
    <property type="entry name" value="His_Pase_superF_clade-1"/>
</dbReference>
<evidence type="ECO:0000313" key="1">
    <source>
        <dbReference type="EMBL" id="CAI5743799.1"/>
    </source>
</evidence>
<dbReference type="SUPFAM" id="SSF53254">
    <property type="entry name" value="Phosphoglycerate mutase-like"/>
    <property type="match status" value="1"/>
</dbReference>
<comment type="caution">
    <text evidence="1">The sequence shown here is derived from an EMBL/GenBank/DDBJ whole genome shotgun (WGS) entry which is preliminary data.</text>
</comment>
<name>A0AAV0VAK5_9STRA</name>
<dbReference type="Pfam" id="PF00300">
    <property type="entry name" value="His_Phos_1"/>
    <property type="match status" value="1"/>
</dbReference>
<sequence>MIVALRDANLTAFGVQDAYSKGLHSFKAELKEGMPPIERVAVLPLSCAIQTAKSFFQDTTSESPFVCMENYVDFSSIKDEDDMLWTPTHRETDEEVHTRAKAFLLELFQKISEQHAAVVTHSGFMEAVYVVVIGVRMYPAHCEIFSFVLRAI</sequence>
<proteinExistence type="predicted"/>
<dbReference type="Gene3D" id="3.40.50.1240">
    <property type="entry name" value="Phosphoglycerate mutase-like"/>
    <property type="match status" value="1"/>
</dbReference>
<reference evidence="1" key="1">
    <citation type="submission" date="2022-12" db="EMBL/GenBank/DDBJ databases">
        <authorList>
            <person name="Webb A."/>
        </authorList>
    </citation>
    <scope>NUCLEOTIDE SEQUENCE</scope>
    <source>
        <strain evidence="1">Pd1</strain>
    </source>
</reference>
<accession>A0AAV0VAK5</accession>
<evidence type="ECO:0000313" key="2">
    <source>
        <dbReference type="Proteomes" id="UP001162029"/>
    </source>
</evidence>
<dbReference type="Proteomes" id="UP001162029">
    <property type="component" value="Unassembled WGS sequence"/>
</dbReference>
<dbReference type="InterPro" id="IPR029033">
    <property type="entry name" value="His_PPase_superfam"/>
</dbReference>
<gene>
    <name evidence="1" type="ORF">PDE001_LOCUS8987</name>
</gene>
<keyword evidence="2" id="KW-1185">Reference proteome</keyword>
<dbReference type="AlphaFoldDB" id="A0AAV0VAK5"/>